<dbReference type="KEGG" id="lck:HN018_28315"/>
<feature type="signal peptide" evidence="1">
    <location>
        <begin position="1"/>
        <end position="20"/>
    </location>
</feature>
<geneLocation type="plasmid" evidence="2 3">
    <name>unnamed8</name>
</geneLocation>
<sequence length="171" mass="18171">MKMTLPIVAICATLSATVIAAPKTVTSTLSCGPATVTATSITDPHVPPDDDFAWLAQKLTLTGTPTHKALPLQVDPKASMIVVGQQKALAAAVVSWACLTSTQGKTYVLLDVSCMRENYDGVCHGQNEWVRVVGTDGSHPDAAYVPQDPRYEALYKRLGISVDSVQLTGIF</sequence>
<keyword evidence="2" id="KW-0614">Plasmid</keyword>
<dbReference type="EMBL" id="CP053715">
    <property type="protein sequence ID" value="QKE94031.1"/>
    <property type="molecule type" value="Genomic_DNA"/>
</dbReference>
<proteinExistence type="predicted"/>
<organism evidence="2 3">
    <name type="scientific">Lichenicola cladoniae</name>
    <dbReference type="NCBI Taxonomy" id="1484109"/>
    <lineage>
        <taxon>Bacteria</taxon>
        <taxon>Pseudomonadati</taxon>
        <taxon>Pseudomonadota</taxon>
        <taxon>Alphaproteobacteria</taxon>
        <taxon>Acetobacterales</taxon>
        <taxon>Acetobacteraceae</taxon>
        <taxon>Lichenicola</taxon>
    </lineage>
</organism>
<protein>
    <submittedName>
        <fullName evidence="2">Uncharacterized protein</fullName>
    </submittedName>
</protein>
<keyword evidence="3" id="KW-1185">Reference proteome</keyword>
<reference evidence="2 3" key="1">
    <citation type="journal article" date="2014" name="World J. Microbiol. Biotechnol.">
        <title>Biodiversity and physiological characteristics of Antarctic and Arctic lichens-associated bacteria.</title>
        <authorList>
            <person name="Lee Y.M."/>
            <person name="Kim E.H."/>
            <person name="Lee H.K."/>
            <person name="Hong S.G."/>
        </authorList>
    </citation>
    <scope>NUCLEOTIDE SEQUENCE [LARGE SCALE GENOMIC DNA]</scope>
    <source>
        <strain evidence="2 3">PAMC 26569</strain>
        <plasmid evidence="2">unnamed8</plasmid>
    </source>
</reference>
<name>A0A6M8I2S6_9PROT</name>
<dbReference type="Proteomes" id="UP000500767">
    <property type="component" value="Plasmid unnamed8"/>
</dbReference>
<accession>A0A6M8I2S6</accession>
<dbReference type="RefSeq" id="WP_171837349.1">
    <property type="nucleotide sequence ID" value="NZ_CP053715.1"/>
</dbReference>
<feature type="chain" id="PRO_5027062420" evidence="1">
    <location>
        <begin position="21"/>
        <end position="171"/>
    </location>
</feature>
<dbReference type="AlphaFoldDB" id="A0A6M8I2S6"/>
<keyword evidence="1" id="KW-0732">Signal</keyword>
<evidence type="ECO:0000313" key="2">
    <source>
        <dbReference type="EMBL" id="QKE94031.1"/>
    </source>
</evidence>
<evidence type="ECO:0000256" key="1">
    <source>
        <dbReference type="SAM" id="SignalP"/>
    </source>
</evidence>
<gene>
    <name evidence="2" type="ORF">HN018_28315</name>
</gene>
<evidence type="ECO:0000313" key="3">
    <source>
        <dbReference type="Proteomes" id="UP000500767"/>
    </source>
</evidence>